<dbReference type="Pfam" id="PF13302">
    <property type="entry name" value="Acetyltransf_3"/>
    <property type="match status" value="1"/>
</dbReference>
<evidence type="ECO:0000256" key="2">
    <source>
        <dbReference type="ARBA" id="ARBA00023315"/>
    </source>
</evidence>
<dbReference type="PANTHER" id="PTHR43792">
    <property type="entry name" value="GNAT FAMILY, PUTATIVE (AFU_ORTHOLOGUE AFUA_3G00765)-RELATED-RELATED"/>
    <property type="match status" value="1"/>
</dbReference>
<dbReference type="EMBL" id="SNXE01000011">
    <property type="protein sequence ID" value="TDP05502.1"/>
    <property type="molecule type" value="Genomic_DNA"/>
</dbReference>
<protein>
    <submittedName>
        <fullName evidence="5">[SSU ribosomal protein S5P]-alanine acetyltransferase</fullName>
    </submittedName>
</protein>
<keyword evidence="1 5" id="KW-0808">Transferase</keyword>
<evidence type="ECO:0000313" key="6">
    <source>
        <dbReference type="Proteomes" id="UP000295357"/>
    </source>
</evidence>
<dbReference type="PROSITE" id="PS51186">
    <property type="entry name" value="GNAT"/>
    <property type="match status" value="1"/>
</dbReference>
<feature type="domain" description="N-acetyltransferase" evidence="4">
    <location>
        <begin position="36"/>
        <end position="186"/>
    </location>
</feature>
<dbReference type="GO" id="GO:0005840">
    <property type="term" value="C:ribosome"/>
    <property type="evidence" value="ECO:0007669"/>
    <property type="project" value="UniProtKB-KW"/>
</dbReference>
<dbReference type="InterPro" id="IPR051531">
    <property type="entry name" value="N-acetyltransferase"/>
</dbReference>
<dbReference type="RefSeq" id="WP_133605251.1">
    <property type="nucleotide sequence ID" value="NZ_JAUFPJ010000013.1"/>
</dbReference>
<dbReference type="PANTHER" id="PTHR43792:SF8">
    <property type="entry name" value="[RIBOSOMAL PROTEIN US5]-ALANINE N-ACETYLTRANSFERASE"/>
    <property type="match status" value="1"/>
</dbReference>
<dbReference type="InterPro" id="IPR016181">
    <property type="entry name" value="Acyl_CoA_acyltransferase"/>
</dbReference>
<dbReference type="Gene3D" id="3.40.630.30">
    <property type="match status" value="1"/>
</dbReference>
<evidence type="ECO:0000313" key="5">
    <source>
        <dbReference type="EMBL" id="TDP05502.1"/>
    </source>
</evidence>
<dbReference type="GO" id="GO:0008999">
    <property type="term" value="F:protein-N-terminal-alanine acetyltransferase activity"/>
    <property type="evidence" value="ECO:0007669"/>
    <property type="project" value="TreeGrafter"/>
</dbReference>
<keyword evidence="5" id="KW-0687">Ribonucleoprotein</keyword>
<evidence type="ECO:0000259" key="4">
    <source>
        <dbReference type="PROSITE" id="PS51186"/>
    </source>
</evidence>
<name>A0A4R6MTV1_9BURK</name>
<dbReference type="GO" id="GO:0005737">
    <property type="term" value="C:cytoplasm"/>
    <property type="evidence" value="ECO:0007669"/>
    <property type="project" value="TreeGrafter"/>
</dbReference>
<keyword evidence="6" id="KW-1185">Reference proteome</keyword>
<dbReference type="InterPro" id="IPR000182">
    <property type="entry name" value="GNAT_dom"/>
</dbReference>
<evidence type="ECO:0000256" key="3">
    <source>
        <dbReference type="ARBA" id="ARBA00038502"/>
    </source>
</evidence>
<dbReference type="OrthoDB" id="9801669at2"/>
<dbReference type="SUPFAM" id="SSF55729">
    <property type="entry name" value="Acyl-CoA N-acyltransferases (Nat)"/>
    <property type="match status" value="1"/>
</dbReference>
<proteinExistence type="inferred from homology"/>
<accession>A0A4R6MTV1</accession>
<dbReference type="AlphaFoldDB" id="A0A4R6MTV1"/>
<keyword evidence="2" id="KW-0012">Acyltransferase</keyword>
<comment type="caution">
    <text evidence="5">The sequence shown here is derived from an EMBL/GenBank/DDBJ whole genome shotgun (WGS) entry which is preliminary data.</text>
</comment>
<evidence type="ECO:0000256" key="1">
    <source>
        <dbReference type="ARBA" id="ARBA00022679"/>
    </source>
</evidence>
<keyword evidence="5" id="KW-0689">Ribosomal protein</keyword>
<organism evidence="5 6">
    <name type="scientific">Roseateles asaccharophilus</name>
    <dbReference type="NCBI Taxonomy" id="582607"/>
    <lineage>
        <taxon>Bacteria</taxon>
        <taxon>Pseudomonadati</taxon>
        <taxon>Pseudomonadota</taxon>
        <taxon>Betaproteobacteria</taxon>
        <taxon>Burkholderiales</taxon>
        <taxon>Sphaerotilaceae</taxon>
        <taxon>Roseateles</taxon>
    </lineage>
</organism>
<sequence length="196" mass="22086">MNAVPPRELRTQRLLLRAPSVAQAAAVCDYQRRNSAHFAPWDPPYPPDFLELEATALRLAQGEAAFAAGTTWRYWFSLKEDPERIVGQAQLSQPSRGPFQNVILGYSLDQAAQGQGLMREALRALLDLAFGPVLDLHRIQAAVRPDNHRSRAVLQALGFVQEGLSRRYLFIDGAWRDHEVWALLNPHWPDGRAPRC</sequence>
<gene>
    <name evidence="5" type="ORF">DFR39_1116</name>
</gene>
<comment type="similarity">
    <text evidence="3">Belongs to the acetyltransferase family. RimJ subfamily.</text>
</comment>
<dbReference type="Proteomes" id="UP000295357">
    <property type="component" value="Unassembled WGS sequence"/>
</dbReference>
<reference evidence="5 6" key="1">
    <citation type="submission" date="2019-03" db="EMBL/GenBank/DDBJ databases">
        <title>Genomic Encyclopedia of Type Strains, Phase IV (KMG-IV): sequencing the most valuable type-strain genomes for metagenomic binning, comparative biology and taxonomic classification.</title>
        <authorList>
            <person name="Goeker M."/>
        </authorList>
    </citation>
    <scope>NUCLEOTIDE SEQUENCE [LARGE SCALE GENOMIC DNA]</scope>
    <source>
        <strain evidence="5 6">DSM 25082</strain>
    </source>
</reference>